<reference evidence="2" key="2">
    <citation type="submission" date="2022-01" db="EMBL/GenBank/DDBJ databases">
        <authorList>
            <person name="Yamashiro T."/>
            <person name="Shiraishi A."/>
            <person name="Satake H."/>
            <person name="Nakayama K."/>
        </authorList>
    </citation>
    <scope>NUCLEOTIDE SEQUENCE</scope>
</reference>
<sequence>MAESDVPQLVDKKGGSYSAIAPRLEDFQKNSDDEVDERNSLVAETFEWDEEDVSYDDEEVQVKVLMALAVVELVVGKNHARDGFSQNFSYPRTPEQNGVAKRKNKTLIEVARIMLNVIVPTEQITPHTEESQGPLDLINTEGTSEQGVQTEHIDQVTDDFIIELPLTGDHSEIPKYSVLILIPHISQSPITHQAPTSSNSNQYPQDRWSREQHIELVNIIGEPTKGMLTRSMVAKLTAASAHECLFADFLYEIEPKKGLRGNEASRVKPLLAQIFGNTKDEHETIIRNKAILVAQGYRQEEGIIYDKTFAHVARMKAIRIFLAYATYMNFKVFQIDVKSAFLDGKLNEEVYVQQPPGFEVVSFLTMFVNLTKPFMD</sequence>
<gene>
    <name evidence="2" type="ORF">Tco_1123287</name>
</gene>
<evidence type="ECO:0000313" key="2">
    <source>
        <dbReference type="EMBL" id="GJU06857.1"/>
    </source>
</evidence>
<dbReference type="EMBL" id="BQNB010021481">
    <property type="protein sequence ID" value="GJU06857.1"/>
    <property type="molecule type" value="Genomic_DNA"/>
</dbReference>
<dbReference type="Pfam" id="PF07727">
    <property type="entry name" value="RVT_2"/>
    <property type="match status" value="1"/>
</dbReference>
<keyword evidence="3" id="KW-1185">Reference proteome</keyword>
<dbReference type="InterPro" id="IPR013103">
    <property type="entry name" value="RVT_2"/>
</dbReference>
<evidence type="ECO:0000313" key="3">
    <source>
        <dbReference type="Proteomes" id="UP001151760"/>
    </source>
</evidence>
<organism evidence="2 3">
    <name type="scientific">Tanacetum coccineum</name>
    <dbReference type="NCBI Taxonomy" id="301880"/>
    <lineage>
        <taxon>Eukaryota</taxon>
        <taxon>Viridiplantae</taxon>
        <taxon>Streptophyta</taxon>
        <taxon>Embryophyta</taxon>
        <taxon>Tracheophyta</taxon>
        <taxon>Spermatophyta</taxon>
        <taxon>Magnoliopsida</taxon>
        <taxon>eudicotyledons</taxon>
        <taxon>Gunneridae</taxon>
        <taxon>Pentapetalae</taxon>
        <taxon>asterids</taxon>
        <taxon>campanulids</taxon>
        <taxon>Asterales</taxon>
        <taxon>Asteraceae</taxon>
        <taxon>Asteroideae</taxon>
        <taxon>Anthemideae</taxon>
        <taxon>Anthemidinae</taxon>
        <taxon>Tanacetum</taxon>
    </lineage>
</organism>
<dbReference type="Proteomes" id="UP001151760">
    <property type="component" value="Unassembled WGS sequence"/>
</dbReference>
<proteinExistence type="predicted"/>
<name>A0ABQ5J5R4_9ASTR</name>
<evidence type="ECO:0000259" key="1">
    <source>
        <dbReference type="Pfam" id="PF07727"/>
    </source>
</evidence>
<accession>A0ABQ5J5R4</accession>
<protein>
    <submittedName>
        <fullName evidence="2">Retrovirus-related pol polyprotein from transposon TNT 1-94</fullName>
    </submittedName>
</protein>
<feature type="domain" description="Reverse transcriptase Ty1/copia-type" evidence="1">
    <location>
        <begin position="268"/>
        <end position="360"/>
    </location>
</feature>
<comment type="caution">
    <text evidence="2">The sequence shown here is derived from an EMBL/GenBank/DDBJ whole genome shotgun (WGS) entry which is preliminary data.</text>
</comment>
<reference evidence="2" key="1">
    <citation type="journal article" date="2022" name="Int. J. Mol. Sci.">
        <title>Draft Genome of Tanacetum Coccineum: Genomic Comparison of Closely Related Tanacetum-Family Plants.</title>
        <authorList>
            <person name="Yamashiro T."/>
            <person name="Shiraishi A."/>
            <person name="Nakayama K."/>
            <person name="Satake H."/>
        </authorList>
    </citation>
    <scope>NUCLEOTIDE SEQUENCE</scope>
</reference>